<evidence type="ECO:0000313" key="3">
    <source>
        <dbReference type="Proteomes" id="UP000501534"/>
    </source>
</evidence>
<dbReference type="EMBL" id="CP053069">
    <property type="protein sequence ID" value="QJR12575.1"/>
    <property type="molecule type" value="Genomic_DNA"/>
</dbReference>
<keyword evidence="3" id="KW-1185">Reference proteome</keyword>
<dbReference type="InterPro" id="IPR007481">
    <property type="entry name" value="SspB"/>
</dbReference>
<proteinExistence type="predicted"/>
<dbReference type="RefSeq" id="WP_171094895.1">
    <property type="nucleotide sequence ID" value="NZ_CP053069.1"/>
</dbReference>
<dbReference type="PANTHER" id="PTHR37486:SF1">
    <property type="entry name" value="STRINGENT STARVATION PROTEIN B"/>
    <property type="match status" value="1"/>
</dbReference>
<organism evidence="2 3">
    <name type="scientific">Usitatibacter rugosus</name>
    <dbReference type="NCBI Taxonomy" id="2732067"/>
    <lineage>
        <taxon>Bacteria</taxon>
        <taxon>Pseudomonadati</taxon>
        <taxon>Pseudomonadota</taxon>
        <taxon>Betaproteobacteria</taxon>
        <taxon>Nitrosomonadales</taxon>
        <taxon>Usitatibacteraceae</taxon>
        <taxon>Usitatibacter</taxon>
    </lineage>
</organism>
<dbReference type="Gene3D" id="2.30.30.220">
    <property type="entry name" value="SspB-like"/>
    <property type="match status" value="1"/>
</dbReference>
<evidence type="ECO:0000256" key="1">
    <source>
        <dbReference type="SAM" id="MobiDB-lite"/>
    </source>
</evidence>
<sequence length="139" mass="15252">MAEVSTKPYFIRAIYEWCSDCGYTPYLSVKVDDRTRVPMEYVKSGEIVLNVSLNATRNLTINNELIQFSARFNGVSREVNIPVDRVQGIFARENGQGAFFTVEAPTALSPATPMVAEAGADSEPPKPPAAGRAKLKLIK</sequence>
<dbReference type="PANTHER" id="PTHR37486">
    <property type="entry name" value="STRINGENT STARVATION PROTEIN B"/>
    <property type="match status" value="1"/>
</dbReference>
<dbReference type="NCBIfam" id="NF008769">
    <property type="entry name" value="PRK11798.2-5"/>
    <property type="match status" value="1"/>
</dbReference>
<dbReference type="InterPro" id="IPR036760">
    <property type="entry name" value="SspB-like_sf"/>
</dbReference>
<protein>
    <recommendedName>
        <fullName evidence="4">Stringent starvation protein B</fullName>
    </recommendedName>
</protein>
<dbReference type="Pfam" id="PF04386">
    <property type="entry name" value="SspB"/>
    <property type="match status" value="1"/>
</dbReference>
<evidence type="ECO:0000313" key="2">
    <source>
        <dbReference type="EMBL" id="QJR12575.1"/>
    </source>
</evidence>
<gene>
    <name evidence="2" type="ORF">DSM104443_03666</name>
</gene>
<feature type="region of interest" description="Disordered" evidence="1">
    <location>
        <begin position="116"/>
        <end position="139"/>
    </location>
</feature>
<evidence type="ECO:0008006" key="4">
    <source>
        <dbReference type="Google" id="ProtNLM"/>
    </source>
</evidence>
<dbReference type="Proteomes" id="UP000501534">
    <property type="component" value="Chromosome"/>
</dbReference>
<accession>A0A6M4GZU7</accession>
<dbReference type="PIRSF" id="PIRSF005276">
    <property type="entry name" value="SspB"/>
    <property type="match status" value="1"/>
</dbReference>
<reference evidence="2 3" key="1">
    <citation type="submission" date="2020-04" db="EMBL/GenBank/DDBJ databases">
        <title>Usitatibacter rugosus gen. nov., sp. nov. and Usitatibacter palustris sp. nov., novel members of Usitatibacteraceae fam. nov. within the order Nitrosomonadales isolated from soil.</title>
        <authorList>
            <person name="Huber K.J."/>
            <person name="Neumann-Schaal M."/>
            <person name="Geppert A."/>
            <person name="Luckner M."/>
            <person name="Wanner G."/>
            <person name="Overmann J."/>
        </authorList>
    </citation>
    <scope>NUCLEOTIDE SEQUENCE [LARGE SCALE GENOMIC DNA]</scope>
    <source>
        <strain evidence="2 3">0125_3</strain>
    </source>
</reference>
<dbReference type="SUPFAM" id="SSF101738">
    <property type="entry name" value="SspB-like"/>
    <property type="match status" value="1"/>
</dbReference>
<dbReference type="KEGG" id="uru:DSM104443_03666"/>
<dbReference type="AlphaFoldDB" id="A0A6M4GZU7"/>
<name>A0A6M4GZU7_9PROT</name>